<dbReference type="GeneTree" id="ENSGT00940000171189"/>
<evidence type="ECO:0000256" key="2">
    <source>
        <dbReference type="SAM" id="MobiDB-lite"/>
    </source>
</evidence>
<feature type="region of interest" description="Disordered" evidence="2">
    <location>
        <begin position="868"/>
        <end position="888"/>
    </location>
</feature>
<dbReference type="Ensembl" id="ENSCCRT00000194596.1">
    <property type="protein sequence ID" value="ENSCCRP00000160453.1"/>
    <property type="gene ID" value="ENSCCRG00000071956.1"/>
</dbReference>
<feature type="coiled-coil region" evidence="1">
    <location>
        <begin position="130"/>
        <end position="224"/>
    </location>
</feature>
<feature type="compositionally biased region" description="Basic residues" evidence="2">
    <location>
        <begin position="523"/>
        <end position="535"/>
    </location>
</feature>
<dbReference type="InterPro" id="IPR002156">
    <property type="entry name" value="RNaseH_domain"/>
</dbReference>
<dbReference type="SUPFAM" id="SSF56672">
    <property type="entry name" value="DNA/RNA polymerases"/>
    <property type="match status" value="1"/>
</dbReference>
<evidence type="ECO:0000256" key="1">
    <source>
        <dbReference type="SAM" id="Coils"/>
    </source>
</evidence>
<dbReference type="PANTHER" id="PTHR33064">
    <property type="entry name" value="POL PROTEIN"/>
    <property type="match status" value="1"/>
</dbReference>
<dbReference type="GO" id="GO:0006259">
    <property type="term" value="P:DNA metabolic process"/>
    <property type="evidence" value="ECO:0007669"/>
    <property type="project" value="UniProtKB-ARBA"/>
</dbReference>
<dbReference type="AlphaFoldDB" id="A0A9J8BV24"/>
<feature type="region of interest" description="Disordered" evidence="2">
    <location>
        <begin position="515"/>
        <end position="587"/>
    </location>
</feature>
<dbReference type="InterPro" id="IPR051320">
    <property type="entry name" value="Viral_Replic_Matur_Polypro"/>
</dbReference>
<dbReference type="Gene3D" id="3.30.420.10">
    <property type="entry name" value="Ribonuclease H-like superfamily/Ribonuclease H"/>
    <property type="match status" value="1"/>
</dbReference>
<feature type="compositionally biased region" description="Low complexity" evidence="2">
    <location>
        <begin position="551"/>
        <end position="562"/>
    </location>
</feature>
<dbReference type="SUPFAM" id="SSF53098">
    <property type="entry name" value="Ribonuclease H-like"/>
    <property type="match status" value="1"/>
</dbReference>
<evidence type="ECO:0000313" key="4">
    <source>
        <dbReference type="Ensembl" id="ENSCCRP00000160453.1"/>
    </source>
</evidence>
<evidence type="ECO:0000313" key="5">
    <source>
        <dbReference type="Proteomes" id="UP001108240"/>
    </source>
</evidence>
<evidence type="ECO:0000259" key="3">
    <source>
        <dbReference type="PROSITE" id="PS50879"/>
    </source>
</evidence>
<name>A0A9J8BV24_CYPCA</name>
<proteinExistence type="predicted"/>
<dbReference type="Proteomes" id="UP001108240">
    <property type="component" value="Unplaced"/>
</dbReference>
<dbReference type="InterPro" id="IPR036397">
    <property type="entry name" value="RNaseH_sf"/>
</dbReference>
<keyword evidence="5" id="KW-1185">Reference proteome</keyword>
<feature type="domain" description="RNase H type-1" evidence="3">
    <location>
        <begin position="1098"/>
        <end position="1178"/>
    </location>
</feature>
<dbReference type="PROSITE" id="PS50879">
    <property type="entry name" value="RNASE_H_1"/>
    <property type="match status" value="1"/>
</dbReference>
<dbReference type="GO" id="GO:0004523">
    <property type="term" value="F:RNA-DNA hybrid ribonuclease activity"/>
    <property type="evidence" value="ECO:0007669"/>
    <property type="project" value="InterPro"/>
</dbReference>
<dbReference type="InterPro" id="IPR012337">
    <property type="entry name" value="RNaseH-like_sf"/>
</dbReference>
<protein>
    <recommendedName>
        <fullName evidence="3">RNase H type-1 domain-containing protein</fullName>
    </recommendedName>
</protein>
<dbReference type="PANTHER" id="PTHR33064:SF37">
    <property type="entry name" value="RIBONUCLEASE H"/>
    <property type="match status" value="1"/>
</dbReference>
<feature type="region of interest" description="Disordered" evidence="2">
    <location>
        <begin position="630"/>
        <end position="659"/>
    </location>
</feature>
<dbReference type="Pfam" id="PF00078">
    <property type="entry name" value="RVT_1"/>
    <property type="match status" value="1"/>
</dbReference>
<dbReference type="GO" id="GO:0003676">
    <property type="term" value="F:nucleic acid binding"/>
    <property type="evidence" value="ECO:0007669"/>
    <property type="project" value="InterPro"/>
</dbReference>
<accession>A0A9J8BV24</accession>
<sequence>MFRSSSPAVHGGNLSTWLKAVMTPFLPKDASNLQHLNQEQLDTEPDELMAHDPTQSYNYKELARILGSLVHILVTQARLSEWSNIDLEQQAATLMLQAEEAWKDQARTQSRLDQLLLETQNQPEKEDATDPELQKEVERLQNALQDLRLDTDQRGQLEREAQKELNEKLQQCDTLLERAKTELKERDSKARACEKHLQAARAKIDKLTLQRDELQDELDTVHAELKHSYRLQSGWNRETHTIEFLPARHSNPFSQEPRAEKGGVSPWLKTSPASFQEYLSATEGGEPFQRTHATKPCTAPRELDKLARNIPTFNPDPAGGHDVHAYLQDIDFHLQTVANVTALDKLYLLRIMSRRDVHRILDRQPETVKVDYQQLRKTLILEFSDPDSDHGLLNAMDLKQGRLENPQTFYSQLRRAYFGARNEPGMEQDVNFKTLFLRNLRASWSFHLRVSACPCSMSTQELRDLAHKAYTKQKLISEKTVKNPTIYSVSEHCSELTLEGAPQHHSHRPFYRESRPFQATRGLHNRGGARPKHQSKRYERFWDRRPKKSRSPPSRTQSPDSRQWNHSRHDTGKLNPEHTSEKHRAATSETAEILRVLKELLYMKTRKEDKKDEPDLLCLSIRTETNTLSNCHLTEPSTPNTARRPQTTELTVTSQGDSITQAPQLTDCQVTEVTGTPTEPDCQVTELTGTPAASHGYTASTTNQGSSSLLCTLVNEQGTVIPAYTKGVAVRLNMRCVQTLNHTLGFFQPSPECVELGLTLEATPLTEVSSHIVYILCNNWTVTDINIPKAYRLGWLVSHDFHDFERVRPVIGPIPPALIPEGRTDNTLFTAPFKFIAITSVMSVTKDQVCRTELTEDQHLAVYTVSHQSVGETDEPATPLNTKPTDDTPMEEPYPGFESPVQRILQDANALQSDTVRQRLRQVLYKFKESCAKDSLDCGLTNLHMVHIPTHPDAPPTFVKQYKIPIASHEPVQEMIKSRLEKGVIRPCNSTYSAPIWPVLKPNGEWRPTIDYRKLNQQVPLSQRPMTQLEQEIPRIREATIFSTLDVASGFWTIPVHPENQHKLAFTFGNRQFTFNRCPFSYANSPAEFNIFLNKACTDSNYARLSFVCHLPSWKQNGFKTANNKPVKQQHLFQERDNITKTHNVTVYWKKVKGHSKLPGLDKDLNVQTDTLAKTGALNNRLKSQKGDNANVFP</sequence>
<dbReference type="InterPro" id="IPR000477">
    <property type="entry name" value="RT_dom"/>
</dbReference>
<reference evidence="4" key="2">
    <citation type="submission" date="2025-09" db="UniProtKB">
        <authorList>
            <consortium name="Ensembl"/>
        </authorList>
    </citation>
    <scope>IDENTIFICATION</scope>
</reference>
<keyword evidence="1" id="KW-0175">Coiled coil</keyword>
<dbReference type="Gene3D" id="3.10.10.10">
    <property type="entry name" value="HIV Type 1 Reverse Transcriptase, subunit A, domain 1"/>
    <property type="match status" value="1"/>
</dbReference>
<organism evidence="4 5">
    <name type="scientific">Cyprinus carpio carpio</name>
    <dbReference type="NCBI Taxonomy" id="630221"/>
    <lineage>
        <taxon>Eukaryota</taxon>
        <taxon>Metazoa</taxon>
        <taxon>Chordata</taxon>
        <taxon>Craniata</taxon>
        <taxon>Vertebrata</taxon>
        <taxon>Euteleostomi</taxon>
        <taxon>Actinopterygii</taxon>
        <taxon>Neopterygii</taxon>
        <taxon>Teleostei</taxon>
        <taxon>Ostariophysi</taxon>
        <taxon>Cypriniformes</taxon>
        <taxon>Cyprinidae</taxon>
        <taxon>Cyprininae</taxon>
        <taxon>Cyprinus</taxon>
    </lineage>
</organism>
<reference evidence="4" key="1">
    <citation type="submission" date="2025-08" db="UniProtKB">
        <authorList>
            <consortium name="Ensembl"/>
        </authorList>
    </citation>
    <scope>IDENTIFICATION</scope>
</reference>
<dbReference type="InterPro" id="IPR043502">
    <property type="entry name" value="DNA/RNA_pol_sf"/>
</dbReference>
<feature type="compositionally biased region" description="Basic and acidic residues" evidence="2">
    <location>
        <begin position="567"/>
        <end position="586"/>
    </location>
</feature>